<evidence type="ECO:0000256" key="4">
    <source>
        <dbReference type="PROSITE-ProRule" id="PRU00024"/>
    </source>
</evidence>
<dbReference type="GO" id="GO:0061630">
    <property type="term" value="F:ubiquitin protein ligase activity"/>
    <property type="evidence" value="ECO:0007669"/>
    <property type="project" value="TreeGrafter"/>
</dbReference>
<dbReference type="GO" id="GO:0008270">
    <property type="term" value="F:zinc ion binding"/>
    <property type="evidence" value="ECO:0007669"/>
    <property type="project" value="UniProtKB-KW"/>
</dbReference>
<keyword evidence="3" id="KW-0862">Zinc</keyword>
<dbReference type="PANTHER" id="PTHR25462:SF296">
    <property type="entry name" value="MEIOTIC P26, ISOFORM F"/>
    <property type="match status" value="1"/>
</dbReference>
<dbReference type="Pfam" id="PF00643">
    <property type="entry name" value="zf-B_box"/>
    <property type="match status" value="1"/>
</dbReference>
<accession>A0A8B6DZW1</accession>
<evidence type="ECO:0000259" key="7">
    <source>
        <dbReference type="PROSITE" id="PS50089"/>
    </source>
</evidence>
<organism evidence="9 10">
    <name type="scientific">Mytilus galloprovincialis</name>
    <name type="common">Mediterranean mussel</name>
    <dbReference type="NCBI Taxonomy" id="29158"/>
    <lineage>
        <taxon>Eukaryota</taxon>
        <taxon>Metazoa</taxon>
        <taxon>Spiralia</taxon>
        <taxon>Lophotrochozoa</taxon>
        <taxon>Mollusca</taxon>
        <taxon>Bivalvia</taxon>
        <taxon>Autobranchia</taxon>
        <taxon>Pteriomorphia</taxon>
        <taxon>Mytilida</taxon>
        <taxon>Mytiloidea</taxon>
        <taxon>Mytilidae</taxon>
        <taxon>Mytilinae</taxon>
        <taxon>Mytilus</taxon>
    </lineage>
</organism>
<feature type="region of interest" description="Disordered" evidence="6">
    <location>
        <begin position="369"/>
        <end position="402"/>
    </location>
</feature>
<evidence type="ECO:0000256" key="3">
    <source>
        <dbReference type="ARBA" id="ARBA00022833"/>
    </source>
</evidence>
<dbReference type="Gene3D" id="3.30.160.60">
    <property type="entry name" value="Classic Zinc Finger"/>
    <property type="match status" value="1"/>
</dbReference>
<protein>
    <submittedName>
        <fullName evidence="9">Uncharacterized protein</fullName>
    </submittedName>
</protein>
<dbReference type="SMART" id="SM00336">
    <property type="entry name" value="BBOX"/>
    <property type="match status" value="1"/>
</dbReference>
<reference evidence="9" key="1">
    <citation type="submission" date="2018-11" db="EMBL/GenBank/DDBJ databases">
        <authorList>
            <person name="Alioto T."/>
            <person name="Alioto T."/>
        </authorList>
    </citation>
    <scope>NUCLEOTIDE SEQUENCE</scope>
</reference>
<dbReference type="SMART" id="SM00184">
    <property type="entry name" value="RING"/>
    <property type="match status" value="1"/>
</dbReference>
<dbReference type="InterPro" id="IPR047153">
    <property type="entry name" value="TRIM45/56/19-like"/>
</dbReference>
<dbReference type="AlphaFoldDB" id="A0A8B6DZW1"/>
<dbReference type="InterPro" id="IPR001841">
    <property type="entry name" value="Znf_RING"/>
</dbReference>
<keyword evidence="5" id="KW-0175">Coiled coil</keyword>
<dbReference type="EMBL" id="UYJE01004297">
    <property type="protein sequence ID" value="VDI26861.1"/>
    <property type="molecule type" value="Genomic_DNA"/>
</dbReference>
<evidence type="ECO:0000256" key="6">
    <source>
        <dbReference type="SAM" id="MobiDB-lite"/>
    </source>
</evidence>
<dbReference type="InterPro" id="IPR000315">
    <property type="entry name" value="Znf_B-box"/>
</dbReference>
<dbReference type="PROSITE" id="PS50119">
    <property type="entry name" value="ZF_BBOX"/>
    <property type="match status" value="1"/>
</dbReference>
<feature type="compositionally biased region" description="Low complexity" evidence="6">
    <location>
        <begin position="371"/>
        <end position="402"/>
    </location>
</feature>
<evidence type="ECO:0000256" key="2">
    <source>
        <dbReference type="ARBA" id="ARBA00022771"/>
    </source>
</evidence>
<name>A0A8B6DZW1_MYTGA</name>
<keyword evidence="1" id="KW-0479">Metal-binding</keyword>
<dbReference type="PROSITE" id="PS00518">
    <property type="entry name" value="ZF_RING_1"/>
    <property type="match status" value="1"/>
</dbReference>
<dbReference type="InterPro" id="IPR017907">
    <property type="entry name" value="Znf_RING_CS"/>
</dbReference>
<dbReference type="OrthoDB" id="342730at2759"/>
<feature type="domain" description="RING-type" evidence="7">
    <location>
        <begin position="64"/>
        <end position="122"/>
    </location>
</feature>
<dbReference type="InterPro" id="IPR027370">
    <property type="entry name" value="Znf-RING_euk"/>
</dbReference>
<proteinExistence type="predicted"/>
<dbReference type="PANTHER" id="PTHR25462">
    <property type="entry name" value="BONUS, ISOFORM C-RELATED"/>
    <property type="match status" value="1"/>
</dbReference>
<keyword evidence="2 4" id="KW-0863">Zinc-finger</keyword>
<comment type="caution">
    <text evidence="9">The sequence shown here is derived from an EMBL/GenBank/DDBJ whole genome shotgun (WGS) entry which is preliminary data.</text>
</comment>
<dbReference type="InterPro" id="IPR013083">
    <property type="entry name" value="Znf_RING/FYVE/PHD"/>
</dbReference>
<evidence type="ECO:0000313" key="10">
    <source>
        <dbReference type="Proteomes" id="UP000596742"/>
    </source>
</evidence>
<dbReference type="PROSITE" id="PS50089">
    <property type="entry name" value="ZF_RING_2"/>
    <property type="match status" value="1"/>
</dbReference>
<feature type="domain" description="B box-type" evidence="8">
    <location>
        <begin position="155"/>
        <end position="199"/>
    </location>
</feature>
<evidence type="ECO:0000256" key="5">
    <source>
        <dbReference type="SAM" id="Coils"/>
    </source>
</evidence>
<dbReference type="SUPFAM" id="SSF57845">
    <property type="entry name" value="B-box zinc-binding domain"/>
    <property type="match status" value="1"/>
</dbReference>
<dbReference type="SUPFAM" id="SSF57850">
    <property type="entry name" value="RING/U-box"/>
    <property type="match status" value="1"/>
</dbReference>
<evidence type="ECO:0000256" key="1">
    <source>
        <dbReference type="ARBA" id="ARBA00022723"/>
    </source>
</evidence>
<evidence type="ECO:0000313" key="9">
    <source>
        <dbReference type="EMBL" id="VDI26861.1"/>
    </source>
</evidence>
<keyword evidence="10" id="KW-1185">Reference proteome</keyword>
<gene>
    <name evidence="9" type="ORF">MGAL_10B052451</name>
</gene>
<dbReference type="Pfam" id="PF13445">
    <property type="entry name" value="zf-RING_UBOX"/>
    <property type="match status" value="1"/>
</dbReference>
<dbReference type="Proteomes" id="UP000596742">
    <property type="component" value="Unassembled WGS sequence"/>
</dbReference>
<sequence>MKKGESYLRPPFMIQDHFSTDESVEKIITNLDQRMVFSGQPSSPYVKRNIVLEECSFVEKFLKCIICEEIYNHDDRQPKLLPCHHTLCRICIIQMFISEAEYRRSLIDDLPNAVTIICPQCSKSFISTQEGLRQLPTDHRVIQLLDFFSNNTDRHTVQYCSIHETQPINFFCESCIEPICRDCTIVDHTEAKGHNVRDLDGAIKHYTPIIEAAMSDLQSEKSSLKEKRETLEQSIETFDKAEQDVVEQVKGSFAALRAALEEREKQLIAMAEKEVGNEKQKFREKIDLIDKRTEEVGEKYQELQKLKEEGNVEKMYKATQNLSDYKPSSTLRIREIDDGTMTKFTFNDRDEKYISNRLQNYGDIITRMESSRSSVSSVSSTSTASSTSSGYTPSYRYSYYRP</sequence>
<dbReference type="Gene3D" id="3.30.40.10">
    <property type="entry name" value="Zinc/RING finger domain, C3HC4 (zinc finger)"/>
    <property type="match status" value="1"/>
</dbReference>
<feature type="coiled-coil region" evidence="5">
    <location>
        <begin position="214"/>
        <end position="244"/>
    </location>
</feature>
<evidence type="ECO:0000259" key="8">
    <source>
        <dbReference type="PROSITE" id="PS50119"/>
    </source>
</evidence>